<dbReference type="EMBL" id="BMFQ01000003">
    <property type="protein sequence ID" value="GGG52361.1"/>
    <property type="molecule type" value="Genomic_DNA"/>
</dbReference>
<reference evidence="2" key="1">
    <citation type="journal article" date="2014" name="Int. J. Syst. Evol. Microbiol.">
        <title>Complete genome sequence of Corynebacterium casei LMG S-19264T (=DSM 44701T), isolated from a smear-ripened cheese.</title>
        <authorList>
            <consortium name="US DOE Joint Genome Institute (JGI-PGF)"/>
            <person name="Walter F."/>
            <person name="Albersmeier A."/>
            <person name="Kalinowski J."/>
            <person name="Ruckert C."/>
        </authorList>
    </citation>
    <scope>NUCLEOTIDE SEQUENCE</scope>
    <source>
        <strain evidence="2">CGMCC 1.12751</strain>
    </source>
</reference>
<evidence type="ECO:0000313" key="3">
    <source>
        <dbReference type="Proteomes" id="UP000625976"/>
    </source>
</evidence>
<comment type="caution">
    <text evidence="2">The sequence shown here is derived from an EMBL/GenBank/DDBJ whole genome shotgun (WGS) entry which is preliminary data.</text>
</comment>
<proteinExistence type="predicted"/>
<gene>
    <name evidence="2" type="ORF">GCM10010976_24380</name>
</gene>
<protein>
    <submittedName>
        <fullName evidence="2">Uncharacterized protein</fullName>
    </submittedName>
</protein>
<evidence type="ECO:0000313" key="2">
    <source>
        <dbReference type="EMBL" id="GGG52361.1"/>
    </source>
</evidence>
<accession>A0A917LS30</accession>
<keyword evidence="3" id="KW-1185">Reference proteome</keyword>
<organism evidence="2 3">
    <name type="scientific">Bizionia arctica</name>
    <dbReference type="NCBI Taxonomy" id="1495645"/>
    <lineage>
        <taxon>Bacteria</taxon>
        <taxon>Pseudomonadati</taxon>
        <taxon>Bacteroidota</taxon>
        <taxon>Flavobacteriia</taxon>
        <taxon>Flavobacteriales</taxon>
        <taxon>Flavobacteriaceae</taxon>
        <taxon>Bizionia</taxon>
    </lineage>
</organism>
<sequence length="443" mass="49698">MKKNTLIILTLMLSTMNLFAQANEDKYLRSSLSMILIETDDFPEKNAVMESWNNYPFPDKYNEHDIDLKSININSIQLTDDYLLEKGYLQDTLDNPLKLMKATAVPVRYLNVEQTIAVVIPTDKQIMQLKIDKVLEETGLGKQLISSWFNRSSDGIFDMSLIQERGFYNASEMEAALASGQVRGMAALADAGAELIKNTFVTFTSLEFNPNEPVAAAVRDAAKQTASESNLPSFVLNKTMKGIDAVYEKTKEGYFVSSKTWLFQLAWDESIATTFYSDLYTNPAAFDVTDIFKLEFVGVQYNQSLVTFKIGEKRTLEQVIDLALVRNVDNAFAELQKDNDVFKPATPISYVDPFTAKIGLKEGISAGDKFEVLEMVWDEKTGQTSWKKVGTCTVDKKAPIWDNRYAQGEDTEPQTDEDGNIVTATTFKGSSNIEVGMLLKQVK</sequence>
<evidence type="ECO:0000256" key="1">
    <source>
        <dbReference type="SAM" id="SignalP"/>
    </source>
</evidence>
<dbReference type="Proteomes" id="UP000625976">
    <property type="component" value="Unassembled WGS sequence"/>
</dbReference>
<reference evidence="2" key="2">
    <citation type="submission" date="2020-09" db="EMBL/GenBank/DDBJ databases">
        <authorList>
            <person name="Sun Q."/>
            <person name="Zhou Y."/>
        </authorList>
    </citation>
    <scope>NUCLEOTIDE SEQUENCE</scope>
    <source>
        <strain evidence="2">CGMCC 1.12751</strain>
    </source>
</reference>
<name>A0A917LS30_9FLAO</name>
<dbReference type="RefSeq" id="WP_188465271.1">
    <property type="nucleotide sequence ID" value="NZ_BMFQ01000003.1"/>
</dbReference>
<feature type="signal peptide" evidence="1">
    <location>
        <begin position="1"/>
        <end position="22"/>
    </location>
</feature>
<dbReference type="AlphaFoldDB" id="A0A917LS30"/>
<feature type="chain" id="PRO_5038054957" evidence="1">
    <location>
        <begin position="23"/>
        <end position="443"/>
    </location>
</feature>
<keyword evidence="1" id="KW-0732">Signal</keyword>